<evidence type="ECO:0000313" key="4">
    <source>
        <dbReference type="EMBL" id="MBA8814618.1"/>
    </source>
</evidence>
<dbReference type="EMBL" id="BJUV01000016">
    <property type="protein sequence ID" value="GEK83512.1"/>
    <property type="molecule type" value="Genomic_DNA"/>
</dbReference>
<dbReference type="SUPFAM" id="SSF50998">
    <property type="entry name" value="Quinoprotein alcohol dehydrogenase-like"/>
    <property type="match status" value="1"/>
</dbReference>
<sequence>MTDRDGSRPWTPPRPDRASVAWEDRAAGLGHASTPDASDTSDELDDGLDEGHEGRAAPPIGAPMRARWRRASRARRLATAATALVVAAATVVVLGSAVQPRYATDEPTDGVVVDELRNRPATTSWTIGTRELGIPSADDGCLTYSVLGSIGSDVLVATSSQLASSETGCYDRQGRSERLVRLDPFAGDVRWSIDISGVSGGGGTLAAWIDAEAGDAIVSTTGLYGYGRGASGFGRVDLATGGLSDVHVAEGDRIRVVDANSRLVLTSESPAAPVTTGDVSGGDGAVVDDLAEDGDASAAALEAAAAAQEAAEAAASEGAATSEAADAAAAAEAALVDDDTGPRSTLYDRSDLDTPVWSGDGVYAGVTSEVLLDDGLLSVGQGVATLVDGRTGEGDPWADDLPLDAQGYRVDDTVYLVSYGSGMDSPAELSARSLDGAERWRREFEQDRWPAVTGDCVVFSDRAGVRCVDETTGVERWSRARSTETRGLPIVGERQPGQWGDDVFLQTFEGRSAPVVPGGDRALLVLDAADGSERARAFISRESTLVGASRSVGYAAVVRSADSFDGQVVFRDVTAVDLSDGRRLWNLQSESDLQFWGGALVSIAEDGSIRRLVDTVRVTR</sequence>
<dbReference type="AlphaFoldDB" id="A0A7W3PK05"/>
<evidence type="ECO:0000313" key="3">
    <source>
        <dbReference type="EMBL" id="GEK83512.1"/>
    </source>
</evidence>
<dbReference type="OrthoDB" id="5112440at2"/>
<dbReference type="InterPro" id="IPR011047">
    <property type="entry name" value="Quinoprotein_ADH-like_sf"/>
</dbReference>
<dbReference type="RefSeq" id="WP_146855308.1">
    <property type="nucleotide sequence ID" value="NZ_BAAAHR010000003.1"/>
</dbReference>
<evidence type="ECO:0000256" key="1">
    <source>
        <dbReference type="SAM" id="MobiDB-lite"/>
    </source>
</evidence>
<feature type="compositionally biased region" description="Acidic residues" evidence="1">
    <location>
        <begin position="39"/>
        <end position="48"/>
    </location>
</feature>
<protein>
    <submittedName>
        <fullName evidence="4">Uncharacterized protein</fullName>
    </submittedName>
</protein>
<feature type="compositionally biased region" description="Basic and acidic residues" evidence="1">
    <location>
        <begin position="14"/>
        <end position="26"/>
    </location>
</feature>
<dbReference type="EMBL" id="JACGWW010000006">
    <property type="protein sequence ID" value="MBA8814618.1"/>
    <property type="molecule type" value="Genomic_DNA"/>
</dbReference>
<proteinExistence type="predicted"/>
<reference evidence="4 6" key="2">
    <citation type="submission" date="2020-07" db="EMBL/GenBank/DDBJ databases">
        <title>Sequencing the genomes of 1000 actinobacteria strains.</title>
        <authorList>
            <person name="Klenk H.-P."/>
        </authorList>
    </citation>
    <scope>NUCLEOTIDE SEQUENCE [LARGE SCALE GENOMIC DNA]</scope>
    <source>
        <strain evidence="4 6">DSM 10309</strain>
    </source>
</reference>
<evidence type="ECO:0000313" key="6">
    <source>
        <dbReference type="Proteomes" id="UP000522688"/>
    </source>
</evidence>
<dbReference type="Proteomes" id="UP000522688">
    <property type="component" value="Unassembled WGS sequence"/>
</dbReference>
<evidence type="ECO:0000313" key="5">
    <source>
        <dbReference type="Proteomes" id="UP000321154"/>
    </source>
</evidence>
<name>A0A7W3PK05_9MICO</name>
<accession>A0A7W3PK05</accession>
<organism evidence="4 6">
    <name type="scientific">Frigoribacterium faeni</name>
    <dbReference type="NCBI Taxonomy" id="145483"/>
    <lineage>
        <taxon>Bacteria</taxon>
        <taxon>Bacillati</taxon>
        <taxon>Actinomycetota</taxon>
        <taxon>Actinomycetes</taxon>
        <taxon>Micrococcales</taxon>
        <taxon>Microbacteriaceae</taxon>
        <taxon>Frigoribacterium</taxon>
    </lineage>
</organism>
<dbReference type="Proteomes" id="UP000321154">
    <property type="component" value="Unassembled WGS sequence"/>
</dbReference>
<keyword evidence="2" id="KW-0812">Transmembrane</keyword>
<keyword evidence="2" id="KW-1133">Transmembrane helix</keyword>
<comment type="caution">
    <text evidence="4">The sequence shown here is derived from an EMBL/GenBank/DDBJ whole genome shotgun (WGS) entry which is preliminary data.</text>
</comment>
<gene>
    <name evidence="4" type="ORF">FB463_002893</name>
    <name evidence="3" type="ORF">FFA01_18210</name>
</gene>
<keyword evidence="5" id="KW-1185">Reference proteome</keyword>
<keyword evidence="2" id="KW-0472">Membrane</keyword>
<reference evidence="3 5" key="1">
    <citation type="submission" date="2019-07" db="EMBL/GenBank/DDBJ databases">
        <title>Whole genome shotgun sequence of Frigoribacterium faeni NBRC 103066.</title>
        <authorList>
            <person name="Hosoyama A."/>
            <person name="Uohara A."/>
            <person name="Ohji S."/>
            <person name="Ichikawa N."/>
        </authorList>
    </citation>
    <scope>NUCLEOTIDE SEQUENCE [LARGE SCALE GENOMIC DNA]</scope>
    <source>
        <strain evidence="3 5">NBRC 103066</strain>
    </source>
</reference>
<feature type="transmembrane region" description="Helical" evidence="2">
    <location>
        <begin position="77"/>
        <end position="98"/>
    </location>
</feature>
<evidence type="ECO:0000256" key="2">
    <source>
        <dbReference type="SAM" id="Phobius"/>
    </source>
</evidence>
<feature type="region of interest" description="Disordered" evidence="1">
    <location>
        <begin position="1"/>
        <end position="60"/>
    </location>
</feature>